<evidence type="ECO:0000256" key="2">
    <source>
        <dbReference type="ARBA" id="ARBA00022448"/>
    </source>
</evidence>
<dbReference type="Proteomes" id="UP000008068">
    <property type="component" value="Unassembled WGS sequence"/>
</dbReference>
<sequence>MLGVTRYLQSKGGDQAPGTSTNLGVRGVEGDVGFTTTQTQAQNLTSESSGQPTVSGMSPSDRSNVDVSATANSAHLILPTPLFSQMRFTDSNMSLNRHNWIRETFTRRECSRFIPSSRDLQKCGCGRTNEAHRNIPELTSEFLHQKKSVIALEQQRSVNAVNDDSMTQNVYAVFSVQITKCVNVHFQKRGVNDKWSLRRHTVSLATNAFGQVEFQGGPHPSKAQYVRLNFDTEPAYIMSLFEHVWQISPPRLIITVHGGTSNFDLQPKLARVFRKGLLKAASTTGAWIITSGCDTGVVKHVAAALEGAQSSQRNKIVCIGIAPWGLLKKREDFIGQDKAVAYYPSSSKGRFTALNNRHSYFLLVDNGTVGRYGAEVILRKRLEMYISQKQKIFGGTRSVPVVCVVLEGGSCTIRSVLDYVTNVPRVPVVVCDGSGRAADLLAFAHQNVTEDGLLPDDIRRQVLALVETTFGCSEAAAHRLLHELIVCAQHKNLLTIFRLGEKGEHDVDHAILTALLKGQNLSASDQLALALAWNRVDIARSDVFALGHEWPQSALHNAMMEALIHDRVDFVRLLLEQGINMQKFLTISRLDELYNTDKGPPNTIYYIVRDVKYQNFYLRLPDIGLAIEKLMGNAYQSSYTTNEFRDKYKQRMKRFKAVQKKAMGAFLARQSCGGSGAGSRQSTEHLGGIGGGSSAVGLFGNSFGNQDLYVDPVNRSALSGSRALSNHILWRSAYRGNFPTNPMRPPNLSDSRDCTSEFEEELSVTSASDGSQHEIDFRYPFSELLIWAVLTQRQEMAMCMWQHGEEALAKSLIA</sequence>
<dbReference type="InParanoid" id="G0PGW3"/>
<dbReference type="STRING" id="135651.G0PGW3"/>
<protein>
    <submittedName>
        <fullName evidence="11">Uncharacterized protein</fullName>
    </submittedName>
</protein>
<feature type="domain" description="TRPM-like" evidence="10">
    <location>
        <begin position="543"/>
        <end position="655"/>
    </location>
</feature>
<dbReference type="OrthoDB" id="301415at2759"/>
<feature type="region of interest" description="Disordered" evidence="8">
    <location>
        <begin position="9"/>
        <end position="65"/>
    </location>
</feature>
<keyword evidence="12" id="KW-1185">Reference proteome</keyword>
<evidence type="ECO:0000313" key="12">
    <source>
        <dbReference type="Proteomes" id="UP000008068"/>
    </source>
</evidence>
<evidence type="ECO:0000259" key="10">
    <source>
        <dbReference type="Pfam" id="PF25508"/>
    </source>
</evidence>
<organism evidence="12">
    <name type="scientific">Caenorhabditis brenneri</name>
    <name type="common">Nematode worm</name>
    <dbReference type="NCBI Taxonomy" id="135651"/>
    <lineage>
        <taxon>Eukaryota</taxon>
        <taxon>Metazoa</taxon>
        <taxon>Ecdysozoa</taxon>
        <taxon>Nematoda</taxon>
        <taxon>Chromadorea</taxon>
        <taxon>Rhabditida</taxon>
        <taxon>Rhabditina</taxon>
        <taxon>Rhabditomorpha</taxon>
        <taxon>Rhabditoidea</taxon>
        <taxon>Rhabditidae</taxon>
        <taxon>Peloderinae</taxon>
        <taxon>Caenorhabditis</taxon>
    </lineage>
</organism>
<reference evidence="12" key="1">
    <citation type="submission" date="2011-07" db="EMBL/GenBank/DDBJ databases">
        <authorList>
            <consortium name="Caenorhabditis brenneri Sequencing and Analysis Consortium"/>
            <person name="Wilson R.K."/>
        </authorList>
    </citation>
    <scope>NUCLEOTIDE SEQUENCE [LARGE SCALE GENOMIC DNA]</scope>
    <source>
        <strain evidence="12">PB2801</strain>
    </source>
</reference>
<keyword evidence="2" id="KW-0813">Transport</keyword>
<feature type="non-terminal residue" evidence="11">
    <location>
        <position position="814"/>
    </location>
</feature>
<accession>G0PGW3</accession>
<dbReference type="InterPro" id="IPR041491">
    <property type="entry name" value="TRPM_SLOG"/>
</dbReference>
<dbReference type="AlphaFoldDB" id="G0PGW3"/>
<evidence type="ECO:0000259" key="9">
    <source>
        <dbReference type="Pfam" id="PF18139"/>
    </source>
</evidence>
<evidence type="ECO:0000256" key="8">
    <source>
        <dbReference type="SAM" id="MobiDB-lite"/>
    </source>
</evidence>
<dbReference type="Pfam" id="PF25508">
    <property type="entry name" value="TRPM2"/>
    <property type="match status" value="2"/>
</dbReference>
<feature type="domain" description="TRPM-like" evidence="10">
    <location>
        <begin position="753"/>
        <end position="814"/>
    </location>
</feature>
<dbReference type="PANTHER" id="PTHR13800">
    <property type="entry name" value="TRANSIENT RECEPTOR POTENTIAL CATION CHANNEL, SUBFAMILY M, MEMBER 6"/>
    <property type="match status" value="1"/>
</dbReference>
<gene>
    <name evidence="11" type="ORF">CAEBREN_28066</name>
</gene>
<dbReference type="GO" id="GO:0005886">
    <property type="term" value="C:plasma membrane"/>
    <property type="evidence" value="ECO:0007669"/>
    <property type="project" value="TreeGrafter"/>
</dbReference>
<proteinExistence type="predicted"/>
<dbReference type="GO" id="GO:0030001">
    <property type="term" value="P:metal ion transport"/>
    <property type="evidence" value="ECO:0007669"/>
    <property type="project" value="TreeGrafter"/>
</dbReference>
<keyword evidence="5" id="KW-0406">Ion transport</keyword>
<evidence type="ECO:0000313" key="11">
    <source>
        <dbReference type="EMBL" id="EGT55829.1"/>
    </source>
</evidence>
<evidence type="ECO:0000256" key="1">
    <source>
        <dbReference type="ARBA" id="ARBA00004141"/>
    </source>
</evidence>
<keyword evidence="3" id="KW-0812">Transmembrane</keyword>
<evidence type="ECO:0000256" key="7">
    <source>
        <dbReference type="ARBA" id="ARBA00023303"/>
    </source>
</evidence>
<keyword evidence="7" id="KW-0407">Ion channel</keyword>
<dbReference type="InterPro" id="IPR057366">
    <property type="entry name" value="TRPM-like"/>
</dbReference>
<dbReference type="PANTHER" id="PTHR13800:SF44">
    <property type="entry name" value="TRANSIENT RECEPTOR POTENTIAL CHANNEL"/>
    <property type="match status" value="1"/>
</dbReference>
<dbReference type="GO" id="GO:0005261">
    <property type="term" value="F:monoatomic cation channel activity"/>
    <property type="evidence" value="ECO:0007669"/>
    <property type="project" value="TreeGrafter"/>
</dbReference>
<keyword evidence="6" id="KW-0472">Membrane</keyword>
<keyword evidence="4" id="KW-1133">Transmembrane helix</keyword>
<evidence type="ECO:0000256" key="3">
    <source>
        <dbReference type="ARBA" id="ARBA00022692"/>
    </source>
</evidence>
<comment type="subcellular location">
    <subcellularLocation>
        <location evidence="1">Membrane</location>
        <topology evidence="1">Multi-pass membrane protein</topology>
    </subcellularLocation>
</comment>
<dbReference type="HOGENOM" id="CLU_001390_4_1_1"/>
<feature type="compositionally biased region" description="Polar residues" evidence="8">
    <location>
        <begin position="34"/>
        <end position="65"/>
    </location>
</feature>
<feature type="domain" description="TRPM SLOG" evidence="9">
    <location>
        <begin position="223"/>
        <end position="487"/>
    </location>
</feature>
<dbReference type="InterPro" id="IPR050927">
    <property type="entry name" value="TRPM"/>
</dbReference>
<dbReference type="EMBL" id="GL380447">
    <property type="protein sequence ID" value="EGT55829.1"/>
    <property type="molecule type" value="Genomic_DNA"/>
</dbReference>
<name>G0PGW3_CAEBE</name>
<evidence type="ECO:0000256" key="5">
    <source>
        <dbReference type="ARBA" id="ARBA00023065"/>
    </source>
</evidence>
<dbReference type="Pfam" id="PF18139">
    <property type="entry name" value="LSDAT_euk"/>
    <property type="match status" value="1"/>
</dbReference>
<evidence type="ECO:0000256" key="6">
    <source>
        <dbReference type="ARBA" id="ARBA00023136"/>
    </source>
</evidence>
<evidence type="ECO:0000256" key="4">
    <source>
        <dbReference type="ARBA" id="ARBA00022989"/>
    </source>
</evidence>